<evidence type="ECO:0000256" key="3">
    <source>
        <dbReference type="ARBA" id="ARBA00022692"/>
    </source>
</evidence>
<feature type="transmembrane region" description="Helical" evidence="8">
    <location>
        <begin position="741"/>
        <end position="765"/>
    </location>
</feature>
<keyword evidence="11" id="KW-1185">Reference proteome</keyword>
<name>A0A2J8ADJ0_9CHLO</name>
<dbReference type="AlphaFoldDB" id="A0A2J8ADJ0"/>
<feature type="transmembrane region" description="Helical" evidence="8">
    <location>
        <begin position="827"/>
        <end position="846"/>
    </location>
</feature>
<comment type="caution">
    <text evidence="10">The sequence shown here is derived from an EMBL/GenBank/DDBJ whole genome shotgun (WGS) entry which is preliminary data.</text>
</comment>
<dbReference type="PROSITE" id="PS51382">
    <property type="entry name" value="SPX"/>
    <property type="match status" value="1"/>
</dbReference>
<evidence type="ECO:0000313" key="10">
    <source>
        <dbReference type="EMBL" id="PNH10585.1"/>
    </source>
</evidence>
<dbReference type="PANTHER" id="PTHR46140:SF1">
    <property type="entry name" value="VACUOLAR TRANSPORTER CHAPERONE COMPLEX SUBUNIT 4-RELATED"/>
    <property type="match status" value="1"/>
</dbReference>
<dbReference type="Pfam" id="PF03105">
    <property type="entry name" value="SPX"/>
    <property type="match status" value="1"/>
</dbReference>
<dbReference type="Gene3D" id="3.20.100.30">
    <property type="entry name" value="VTC, catalytic tunnel domain"/>
    <property type="match status" value="1"/>
</dbReference>
<dbReference type="GO" id="GO:0005774">
    <property type="term" value="C:vacuolar membrane"/>
    <property type="evidence" value="ECO:0007669"/>
    <property type="project" value="UniProtKB-SubCell"/>
</dbReference>
<dbReference type="OrthoDB" id="6493944at2759"/>
<protein>
    <submittedName>
        <fullName evidence="10">Vacuolar transporter chaperone 4</fullName>
    </submittedName>
</protein>
<feature type="transmembrane region" description="Helical" evidence="8">
    <location>
        <begin position="785"/>
        <end position="806"/>
    </location>
</feature>
<feature type="coiled-coil region" evidence="6">
    <location>
        <begin position="210"/>
        <end position="237"/>
    </location>
</feature>
<feature type="domain" description="SPX" evidence="9">
    <location>
        <begin position="132"/>
        <end position="285"/>
    </location>
</feature>
<sequence>MPEPSLRRTDAKAFFANERTFLHWMSTSVTIGGIAAALSGVAGHAHRHWGDEFTERAIVVRVVSLVMLFISVAIAVWAGLNFQKRAIFLDRNRQSAGLFRALGSSRLRWGAPASRPHPPPGPRSRPRLAAAMKYGKYIGSKIKPEWKEFYIDYKGLKDLIKECQKEAETAGETSFSPRTTSLTVQRYHNTKDSSQELFFRRLERDVEKVNKFTNKLVEEMRASLKNLNSKAEKERKDELLKEAQRIGDDFLALEKFVNINYLGFHKILKKHDKCLPHAPCRQFYVAHLHQQPWVQGNYSDLLVSLSNIYSKLRGDSSGEKNEDAAQGFVRSTTKYWVRNEDVSTVKHHVLQHLPVFQFEKNNFAGDAQLINSVYMDNSNLELYHGRLDKKPGAIALRIRWYGSNPPTMVFFERKTHRESWKGEESVKERFTLPSDKVVAFMDGEYTLEQALADQEAVAARKGKTLSEEDKEAYTTLFTEVYKAVDSKQLKPLVRTQYMRTAFQIPFDATVRVSLDTNMCMIKENPEDGPSCAATGRWFRDPSLPVARTEITRFPHAILEVKLSLQEGQLAPAWVQELLDSGYLTEVHKFSKFIHGSATLFPSDVRAVPYWVDDESVRASMLASAPSPLEGPTPVPEDVASTSTAARTKPRTRRARNTPELEELSHPLLGEQPTLKLMPDPNNIQGFRSQGIVPTSSSRGSREPGFFSRLLGMVPPPAAAGTLRSTPMRIEPKTFFANERTFLAWLHMAVTLGSVSAALLGFAAGSETDDTPDTGGGAVSRHLVELISLILLPLGVAMCCYALYIFVWRANNIAQKKAVHFDDRVGPLCLCGAVVVALVAITLLSLVDFFELLASTDAAPPPPPAAF</sequence>
<comment type="subcellular location">
    <subcellularLocation>
        <location evidence="1">Vacuole membrane</location>
        <topology evidence="1">Multi-pass membrane protein</topology>
    </subcellularLocation>
</comment>
<dbReference type="CDD" id="cd14447">
    <property type="entry name" value="SPX"/>
    <property type="match status" value="1"/>
</dbReference>
<proteinExistence type="predicted"/>
<evidence type="ECO:0000256" key="4">
    <source>
        <dbReference type="ARBA" id="ARBA00022989"/>
    </source>
</evidence>
<dbReference type="Pfam" id="PF09359">
    <property type="entry name" value="VTC"/>
    <property type="match status" value="1"/>
</dbReference>
<dbReference type="InterPro" id="IPR042267">
    <property type="entry name" value="VTC_sf"/>
</dbReference>
<keyword evidence="3 8" id="KW-0812">Transmembrane</keyword>
<feature type="transmembrane region" description="Helical" evidence="8">
    <location>
        <begin position="58"/>
        <end position="80"/>
    </location>
</feature>
<evidence type="ECO:0000256" key="5">
    <source>
        <dbReference type="ARBA" id="ARBA00023136"/>
    </source>
</evidence>
<evidence type="ECO:0000259" key="9">
    <source>
        <dbReference type="PROSITE" id="PS51382"/>
    </source>
</evidence>
<dbReference type="InterPro" id="IPR018966">
    <property type="entry name" value="VTC_domain"/>
</dbReference>
<reference evidence="10 11" key="1">
    <citation type="journal article" date="2017" name="Mol. Biol. Evol.">
        <title>The 4-celled Tetrabaena socialis nuclear genome reveals the essential components for genetic control of cell number at the origin of multicellularity in the volvocine lineage.</title>
        <authorList>
            <person name="Featherston J."/>
            <person name="Arakaki Y."/>
            <person name="Hanschen E.R."/>
            <person name="Ferris P.J."/>
            <person name="Michod R.E."/>
            <person name="Olson B.J.S.C."/>
            <person name="Nozaki H."/>
            <person name="Durand P.M."/>
        </authorList>
    </citation>
    <scope>NUCLEOTIDE SEQUENCE [LARGE SCALE GENOMIC DNA]</scope>
    <source>
        <strain evidence="10 11">NIES-571</strain>
    </source>
</reference>
<evidence type="ECO:0000256" key="8">
    <source>
        <dbReference type="SAM" id="Phobius"/>
    </source>
</evidence>
<dbReference type="InterPro" id="IPR003807">
    <property type="entry name" value="DUF202"/>
</dbReference>
<dbReference type="Proteomes" id="UP000236333">
    <property type="component" value="Unassembled WGS sequence"/>
</dbReference>
<feature type="region of interest" description="Disordered" evidence="7">
    <location>
        <begin position="623"/>
        <end position="663"/>
    </location>
</feature>
<dbReference type="GO" id="GO:0006799">
    <property type="term" value="P:polyphosphate biosynthetic process"/>
    <property type="evidence" value="ECO:0007669"/>
    <property type="project" value="UniProtKB-ARBA"/>
</dbReference>
<dbReference type="InterPro" id="IPR051572">
    <property type="entry name" value="VTC_Complex_Subunit"/>
</dbReference>
<dbReference type="EMBL" id="PGGS01000052">
    <property type="protein sequence ID" value="PNH10585.1"/>
    <property type="molecule type" value="Genomic_DNA"/>
</dbReference>
<evidence type="ECO:0000256" key="7">
    <source>
        <dbReference type="SAM" id="MobiDB-lite"/>
    </source>
</evidence>
<evidence type="ECO:0000313" key="11">
    <source>
        <dbReference type="Proteomes" id="UP000236333"/>
    </source>
</evidence>
<organism evidence="10 11">
    <name type="scientific">Tetrabaena socialis</name>
    <dbReference type="NCBI Taxonomy" id="47790"/>
    <lineage>
        <taxon>Eukaryota</taxon>
        <taxon>Viridiplantae</taxon>
        <taxon>Chlorophyta</taxon>
        <taxon>core chlorophytes</taxon>
        <taxon>Chlorophyceae</taxon>
        <taxon>CS clade</taxon>
        <taxon>Chlamydomonadales</taxon>
        <taxon>Tetrabaenaceae</taxon>
        <taxon>Tetrabaena</taxon>
    </lineage>
</organism>
<keyword evidence="2" id="KW-0926">Vacuole</keyword>
<accession>A0A2J8ADJ0</accession>
<keyword evidence="4 8" id="KW-1133">Transmembrane helix</keyword>
<keyword evidence="5 8" id="KW-0472">Membrane</keyword>
<dbReference type="InterPro" id="IPR004331">
    <property type="entry name" value="SPX_dom"/>
</dbReference>
<gene>
    <name evidence="10" type="ORF">TSOC_002687</name>
</gene>
<evidence type="ECO:0000256" key="6">
    <source>
        <dbReference type="SAM" id="Coils"/>
    </source>
</evidence>
<evidence type="ECO:0000256" key="2">
    <source>
        <dbReference type="ARBA" id="ARBA00022554"/>
    </source>
</evidence>
<keyword evidence="6" id="KW-0175">Coiled coil</keyword>
<dbReference type="CDD" id="cd07751">
    <property type="entry name" value="PolyPPase_VTC4_like"/>
    <property type="match status" value="1"/>
</dbReference>
<evidence type="ECO:0000256" key="1">
    <source>
        <dbReference type="ARBA" id="ARBA00004128"/>
    </source>
</evidence>
<dbReference type="Pfam" id="PF02656">
    <property type="entry name" value="DUF202"/>
    <property type="match status" value="2"/>
</dbReference>
<dbReference type="PANTHER" id="PTHR46140">
    <property type="entry name" value="VACUOLAR TRANSPORTER CHAPERONE 1-RELATED"/>
    <property type="match status" value="1"/>
</dbReference>
<feature type="transmembrane region" description="Helical" evidence="8">
    <location>
        <begin position="21"/>
        <end position="46"/>
    </location>
</feature>